<evidence type="ECO:0000313" key="1">
    <source>
        <dbReference type="EMBL" id="KPQ44533.1"/>
    </source>
</evidence>
<proteinExistence type="predicted"/>
<dbReference type="Proteomes" id="UP000050360">
    <property type="component" value="Unassembled WGS sequence"/>
</dbReference>
<organism evidence="1 2">
    <name type="scientific">Candidatus Methanoperedens nitratireducens</name>
    <dbReference type="NCBI Taxonomy" id="1392998"/>
    <lineage>
        <taxon>Archaea</taxon>
        <taxon>Methanobacteriati</taxon>
        <taxon>Methanobacteriota</taxon>
        <taxon>Stenosarchaea group</taxon>
        <taxon>Methanomicrobia</taxon>
        <taxon>Methanosarcinales</taxon>
        <taxon>ANME-2 cluster</taxon>
        <taxon>Candidatus Methanoperedentaceae</taxon>
        <taxon>Candidatus Methanoperedens</taxon>
    </lineage>
</organism>
<reference evidence="1 2" key="1">
    <citation type="submission" date="2015-09" db="EMBL/GenBank/DDBJ databases">
        <title>A metagenomics-based metabolic model of nitrate-dependent anaerobic oxidation of methane by Methanoperedens-like archaea.</title>
        <authorList>
            <person name="Arshad A."/>
            <person name="Speth D.R."/>
            <person name="De Graaf R.M."/>
            <person name="Op Den Camp H.J."/>
            <person name="Jetten M.S."/>
            <person name="Welte C.U."/>
        </authorList>
    </citation>
    <scope>NUCLEOTIDE SEQUENCE [LARGE SCALE GENOMIC DNA]</scope>
</reference>
<name>A0A0P8AIU1_9EURY</name>
<sequence length="117" mass="12661">MDLRNNTVVGIIPISGRGEKSPKEVSIPELTKAKDIAFSNITVKGMLKGKNYSVEPVGVWHPENIAAFQVHFDKSYKDEYTLISKGESQSAVIQATCIAIAVDLGTKKVVDMSPIVG</sequence>
<accession>A0A0P8AIU1</accession>
<gene>
    <name evidence="1" type="ORF">MPEBLZ_00900</name>
</gene>
<evidence type="ECO:0000313" key="2">
    <source>
        <dbReference type="Proteomes" id="UP000050360"/>
    </source>
</evidence>
<comment type="caution">
    <text evidence="1">The sequence shown here is derived from an EMBL/GenBank/DDBJ whole genome shotgun (WGS) entry which is preliminary data.</text>
</comment>
<dbReference type="AlphaFoldDB" id="A0A0P8AIU1"/>
<dbReference type="EMBL" id="LKCM01000078">
    <property type="protein sequence ID" value="KPQ44533.1"/>
    <property type="molecule type" value="Genomic_DNA"/>
</dbReference>
<protein>
    <submittedName>
        <fullName evidence="1">Uncharacterized protein</fullName>
    </submittedName>
</protein>